<dbReference type="PANTHER" id="PTHR32294:SF0">
    <property type="entry name" value="DNA POLYMERASE III SUBUNIT ALPHA"/>
    <property type="match status" value="1"/>
</dbReference>
<evidence type="ECO:0000256" key="1">
    <source>
        <dbReference type="ARBA" id="ARBA00004496"/>
    </source>
</evidence>
<comment type="similarity">
    <text evidence="2">Belongs to the DNA polymerase type-C family. DnaE subfamily.</text>
</comment>
<dbReference type="Gene3D" id="3.20.20.140">
    <property type="entry name" value="Metal-dependent hydrolases"/>
    <property type="match status" value="1"/>
</dbReference>
<name>A0A0M0KI57_ALKHA</name>
<dbReference type="InterPro" id="IPR004013">
    <property type="entry name" value="PHP_dom"/>
</dbReference>
<evidence type="ECO:0000313" key="12">
    <source>
        <dbReference type="EMBL" id="KOO38103.1"/>
    </source>
</evidence>
<evidence type="ECO:0000256" key="4">
    <source>
        <dbReference type="ARBA" id="ARBA00019114"/>
    </source>
</evidence>
<dbReference type="InterPro" id="IPR004365">
    <property type="entry name" value="NA-bd_OB_tRNA"/>
</dbReference>
<comment type="subcellular location">
    <subcellularLocation>
        <location evidence="1">Cytoplasm</location>
    </subcellularLocation>
</comment>
<comment type="catalytic activity">
    <reaction evidence="10">
        <text>DNA(n) + a 2'-deoxyribonucleoside 5'-triphosphate = DNA(n+1) + diphosphate</text>
        <dbReference type="Rhea" id="RHEA:22508"/>
        <dbReference type="Rhea" id="RHEA-COMP:17339"/>
        <dbReference type="Rhea" id="RHEA-COMP:17340"/>
        <dbReference type="ChEBI" id="CHEBI:33019"/>
        <dbReference type="ChEBI" id="CHEBI:61560"/>
        <dbReference type="ChEBI" id="CHEBI:173112"/>
        <dbReference type="EC" id="2.7.7.7"/>
    </reaction>
</comment>
<dbReference type="AlphaFoldDB" id="A0A0M0KI57"/>
<dbReference type="GO" id="GO:0003887">
    <property type="term" value="F:DNA-directed DNA polymerase activity"/>
    <property type="evidence" value="ECO:0007669"/>
    <property type="project" value="UniProtKB-KW"/>
</dbReference>
<dbReference type="GeneID" id="87598689"/>
<dbReference type="NCBIfam" id="NF004226">
    <property type="entry name" value="PRK05673.1"/>
    <property type="match status" value="1"/>
</dbReference>
<keyword evidence="7" id="KW-0235">DNA replication</keyword>
<dbReference type="GO" id="GO:0006260">
    <property type="term" value="P:DNA replication"/>
    <property type="evidence" value="ECO:0007669"/>
    <property type="project" value="UniProtKB-KW"/>
</dbReference>
<dbReference type="SUPFAM" id="SSF89550">
    <property type="entry name" value="PHP domain-like"/>
    <property type="match status" value="1"/>
</dbReference>
<dbReference type="Pfam" id="PF02811">
    <property type="entry name" value="PHP"/>
    <property type="match status" value="1"/>
</dbReference>
<dbReference type="EC" id="2.7.7.7" evidence="3"/>
<dbReference type="EMBL" id="LILD01000001">
    <property type="protein sequence ID" value="KOO38103.1"/>
    <property type="molecule type" value="Genomic_DNA"/>
</dbReference>
<keyword evidence="5" id="KW-0808">Transferase</keyword>
<dbReference type="PATRIC" id="fig|136160.3.peg.1048"/>
<dbReference type="RefSeq" id="WP_053430524.1">
    <property type="nucleotide sequence ID" value="NZ_CP040441.1"/>
</dbReference>
<dbReference type="InterPro" id="IPR029460">
    <property type="entry name" value="DNAPol_HHH"/>
</dbReference>
<dbReference type="NCBIfam" id="TIGR00594">
    <property type="entry name" value="polc"/>
    <property type="match status" value="1"/>
</dbReference>
<evidence type="ECO:0000256" key="9">
    <source>
        <dbReference type="ARBA" id="ARBA00025611"/>
    </source>
</evidence>
<dbReference type="Pfam" id="PF01336">
    <property type="entry name" value="tRNA_anti-codon"/>
    <property type="match status" value="1"/>
</dbReference>
<organism evidence="12">
    <name type="scientific">Halalkalibacterium halodurans</name>
    <name type="common">Bacillus halodurans</name>
    <dbReference type="NCBI Taxonomy" id="86665"/>
    <lineage>
        <taxon>Bacteria</taxon>
        <taxon>Bacillati</taxon>
        <taxon>Bacillota</taxon>
        <taxon>Bacilli</taxon>
        <taxon>Bacillales</taxon>
        <taxon>Bacillaceae</taxon>
        <taxon>Halalkalibacterium (ex Joshi et al. 2022)</taxon>
    </lineage>
</organism>
<gene>
    <name evidence="12" type="ORF">AMD02_03945</name>
</gene>
<evidence type="ECO:0000256" key="2">
    <source>
        <dbReference type="ARBA" id="ARBA00009496"/>
    </source>
</evidence>
<feature type="domain" description="Polymerase/histidinol phosphatase N-terminal" evidence="11">
    <location>
        <begin position="4"/>
        <end position="71"/>
    </location>
</feature>
<proteinExistence type="inferred from homology"/>
<evidence type="ECO:0000259" key="11">
    <source>
        <dbReference type="SMART" id="SM00481"/>
    </source>
</evidence>
<sequence length="1116" mass="127514">MESVHIHVHSEYTLLSSMCRIPALVEKAKAAQFSALALTDRHVMYGAVPFYKACKESGLKPIIGMETTVRFAEDRESDLLLYARSNKGYEHLLKLSTIIQCREEKEKYVTWEELLAYKDDLLYVIPYSGGFVRACLEDEALERGERFIQFLKDHLGGESVYLEIQGTDRSKVEPINQLAAKLAIPLVCSQHIQVLEREDLDAWKVIQAIREGVLVEELRIEQEEDVCFFTLTEMEQTFRAYPEALQNTKKLADRCHVELTLGKPRLPKFQTPNEQSAEDYLRKLCEQGAKERYGEEWTKEKAQRLGEELAVIERMGFSDYFLIVWDFMRFAREASIVTGPGRGSVAGSLVAYVLFITDVDPLHYDLLFERFLNPERISLPDIDLDFPDHRREEVIVYVKKKYGANRVAQILTFGTLAARASVRDVGKALAIPPNVIEKISKEISGRPGMTLVKAYNENERLRQLVHASDEAQKVMKLARKVEGLPRHTSTHAAGVVISEQPLTEVIALQHGQGEVPLTQGTMETVEDVGLIKMDFLGLRNLTLLEMVVKRVRETYGHSLNVKQLPLNDAKTFALLAKGETTGVFQLESGGMRKVLRELKPNTFADIVAVNALYRPGPMEFIPDYIQGKEGTKEITYLHPDLEPILSSTYGVIVYQEQIMQIAAKMAGFSLGEADLLRRAISKKKGEALRQQEEAFVTGAVRQGYEQETAKKIYELIVRFANYGFNKSHAVAYSMLAYQLAYLKAHYPSSFYAALASTIWNQPEKLERLLQEMKQQGIRVLPPSLSKSDIHFSEEEEGVRFPLLPLRYVSVRAIRELIKARREAPVRSLFDLCSRVDGRIVTSRVMESLIKAGALDELGERATLLANIEEAFQFAEQVKEFQENTGGLFQLSVEEPEYIKVEPLTDLEKLAYEKEAVGFYLSGHPLLAYTESLRQYDRLTYLEGAERRFVKLAGMIHRIRRIRTKRGEVMGFLTMSDETGEWEAVVFPAVWAMYEWGLKEGELYFVEGKMDRGRSEELQLLVDKVLPLKHMLKKEKEKLFLKITADVEKEVERLNDIRRLLQVHHGPTPVVMYYEKQRKTIQLPEKYHVSLSFILLHELEQLVGKEHVVVSTYEDES</sequence>
<dbReference type="PANTHER" id="PTHR32294">
    <property type="entry name" value="DNA POLYMERASE III SUBUNIT ALPHA"/>
    <property type="match status" value="1"/>
</dbReference>
<dbReference type="GO" id="GO:0003676">
    <property type="term" value="F:nucleic acid binding"/>
    <property type="evidence" value="ECO:0007669"/>
    <property type="project" value="InterPro"/>
</dbReference>
<evidence type="ECO:0000256" key="3">
    <source>
        <dbReference type="ARBA" id="ARBA00012417"/>
    </source>
</evidence>
<dbReference type="InterPro" id="IPR011708">
    <property type="entry name" value="DNA_pol3_alpha_NTPase_dom"/>
</dbReference>
<evidence type="ECO:0000256" key="6">
    <source>
        <dbReference type="ARBA" id="ARBA00022695"/>
    </source>
</evidence>
<dbReference type="InterPro" id="IPR016195">
    <property type="entry name" value="Pol/histidinol_Pase-like"/>
</dbReference>
<reference evidence="12" key="1">
    <citation type="submission" date="2015-08" db="EMBL/GenBank/DDBJ databases">
        <title>Complete DNA Sequence of Pseudomonas syringae pv. actinidiae, the Causal Agent of Kiwifruit Canker Disease.</title>
        <authorList>
            <person name="Rikkerink E.H.A."/>
            <person name="Fineran P.C."/>
        </authorList>
    </citation>
    <scope>NUCLEOTIDE SEQUENCE</scope>
    <source>
        <strain evidence="12">DSM 13666</strain>
    </source>
</reference>
<evidence type="ECO:0000256" key="5">
    <source>
        <dbReference type="ARBA" id="ARBA00022679"/>
    </source>
</evidence>
<evidence type="ECO:0000256" key="10">
    <source>
        <dbReference type="ARBA" id="ARBA00049244"/>
    </source>
</evidence>
<comment type="caution">
    <text evidence="12">The sequence shown here is derived from an EMBL/GenBank/DDBJ whole genome shotgun (WGS) entry which is preliminary data.</text>
</comment>
<dbReference type="Pfam" id="PF14579">
    <property type="entry name" value="HHH_6"/>
    <property type="match status" value="1"/>
</dbReference>
<dbReference type="InterPro" id="IPR003141">
    <property type="entry name" value="Pol/His_phosphatase_N"/>
</dbReference>
<dbReference type="Gene3D" id="1.10.150.870">
    <property type="match status" value="1"/>
</dbReference>
<keyword evidence="6" id="KW-0548">Nucleotidyltransferase</keyword>
<dbReference type="CDD" id="cd04485">
    <property type="entry name" value="DnaE_OBF"/>
    <property type="match status" value="1"/>
</dbReference>
<evidence type="ECO:0000256" key="7">
    <source>
        <dbReference type="ARBA" id="ARBA00022705"/>
    </source>
</evidence>
<dbReference type="Gene3D" id="1.10.10.1600">
    <property type="entry name" value="Bacterial DNA polymerase III alpha subunit, thumb domain"/>
    <property type="match status" value="1"/>
</dbReference>
<dbReference type="InterPro" id="IPR040982">
    <property type="entry name" value="DNA_pol3_finger"/>
</dbReference>
<dbReference type="GO" id="GO:0005737">
    <property type="term" value="C:cytoplasm"/>
    <property type="evidence" value="ECO:0007669"/>
    <property type="project" value="UniProtKB-SubCell"/>
</dbReference>
<protein>
    <recommendedName>
        <fullName evidence="4">DNA polymerase III subunit alpha</fullName>
        <ecNumber evidence="3">2.7.7.7</ecNumber>
    </recommendedName>
</protein>
<dbReference type="Pfam" id="PF07733">
    <property type="entry name" value="DNA_pol3_alpha"/>
    <property type="match status" value="1"/>
</dbReference>
<accession>A0A0M0KI57</accession>
<dbReference type="GO" id="GO:0008408">
    <property type="term" value="F:3'-5' exonuclease activity"/>
    <property type="evidence" value="ECO:0007669"/>
    <property type="project" value="InterPro"/>
</dbReference>
<keyword evidence="8" id="KW-0239">DNA-directed DNA polymerase</keyword>
<dbReference type="Pfam" id="PF17657">
    <property type="entry name" value="DNA_pol3_finger"/>
    <property type="match status" value="1"/>
</dbReference>
<evidence type="ECO:0000256" key="8">
    <source>
        <dbReference type="ARBA" id="ARBA00022932"/>
    </source>
</evidence>
<dbReference type="SMART" id="SM00481">
    <property type="entry name" value="POLIIIAc"/>
    <property type="match status" value="1"/>
</dbReference>
<dbReference type="InterPro" id="IPR041931">
    <property type="entry name" value="DNA_pol3_alpha_thumb_dom"/>
</dbReference>
<dbReference type="InterPro" id="IPR004805">
    <property type="entry name" value="DnaE2/DnaE/PolC"/>
</dbReference>
<comment type="function">
    <text evidence="9">DNA polymerase III is a complex, multichain enzyme responsible for most of the replicative synthesis in bacteria. This DNA polymerase also exhibits 3' to 5' exonuclease activity. The alpha chain is the DNA polymerase.</text>
</comment>